<accession>A0A9W6S3S8</accession>
<dbReference type="AlphaFoldDB" id="A0A9W6S3S8"/>
<dbReference type="Pfam" id="PF14200">
    <property type="entry name" value="RicinB_lectin_2"/>
    <property type="match status" value="2"/>
</dbReference>
<dbReference type="InterPro" id="IPR035992">
    <property type="entry name" value="Ricin_B-like_lectins"/>
</dbReference>
<dbReference type="SUPFAM" id="SSF50370">
    <property type="entry name" value="Ricin B-like lectins"/>
    <property type="match status" value="2"/>
</dbReference>
<gene>
    <name evidence="2" type="ORF">Airi02_027940</name>
</gene>
<dbReference type="EMBL" id="BSTK01000003">
    <property type="protein sequence ID" value="GLY84865.1"/>
    <property type="molecule type" value="Genomic_DNA"/>
</dbReference>
<keyword evidence="3" id="KW-1185">Reference proteome</keyword>
<protein>
    <recommendedName>
        <fullName evidence="1">Ricin B lectin domain-containing protein</fullName>
    </recommendedName>
</protein>
<dbReference type="InterPro" id="IPR000772">
    <property type="entry name" value="Ricin_B_lectin"/>
</dbReference>
<evidence type="ECO:0000313" key="2">
    <source>
        <dbReference type="EMBL" id="GLY84865.1"/>
    </source>
</evidence>
<dbReference type="SMART" id="SM00458">
    <property type="entry name" value="RICIN"/>
    <property type="match status" value="1"/>
</dbReference>
<dbReference type="Proteomes" id="UP001165074">
    <property type="component" value="Unassembled WGS sequence"/>
</dbReference>
<sequence length="290" mass="32134">MYTSEFAFLIPGYTTLLSSDSRLALTVRRGSLDENAPLIQDEFADLLQQWFRCDPLPGGYYRIMAAHSGMALTVGGDDPFRRSAPIVQRSWTGAVEQQFGIGSPDGVRLKVVPRLRNDFSLDVQGGSHRPGAEVIQYPFGTGQPNQLWYEGTPLFNQGTGRVADIKGGSTRDGAEVIQYRFQGGSNQVFYVEWVRERFYRVVARNGTFLAWTMEPTGYAASAVLMRPYTGAGNQLFTFERMSAGRTRIVCLRNGLAVQPESSTGQFLVGRSPGPEPLQNWRLQVSTPVFG</sequence>
<organism evidence="2 3">
    <name type="scientific">Actinoallomurus iriomotensis</name>
    <dbReference type="NCBI Taxonomy" id="478107"/>
    <lineage>
        <taxon>Bacteria</taxon>
        <taxon>Bacillati</taxon>
        <taxon>Actinomycetota</taxon>
        <taxon>Actinomycetes</taxon>
        <taxon>Streptosporangiales</taxon>
        <taxon>Thermomonosporaceae</taxon>
        <taxon>Actinoallomurus</taxon>
    </lineage>
</organism>
<comment type="caution">
    <text evidence="2">The sequence shown here is derived from an EMBL/GenBank/DDBJ whole genome shotgun (WGS) entry which is preliminary data.</text>
</comment>
<reference evidence="2" key="1">
    <citation type="submission" date="2023-03" db="EMBL/GenBank/DDBJ databases">
        <title>Actinoallomurus iriomotensis NBRC 103684.</title>
        <authorList>
            <person name="Ichikawa N."/>
            <person name="Sato H."/>
            <person name="Tonouchi N."/>
        </authorList>
    </citation>
    <scope>NUCLEOTIDE SEQUENCE</scope>
    <source>
        <strain evidence="2">NBRC 103684</strain>
    </source>
</reference>
<dbReference type="RefSeq" id="WP_285571056.1">
    <property type="nucleotide sequence ID" value="NZ_BSTK01000003.1"/>
</dbReference>
<evidence type="ECO:0000313" key="3">
    <source>
        <dbReference type="Proteomes" id="UP001165074"/>
    </source>
</evidence>
<dbReference type="Gene3D" id="2.80.10.50">
    <property type="match status" value="2"/>
</dbReference>
<proteinExistence type="predicted"/>
<dbReference type="CDD" id="cd00161">
    <property type="entry name" value="beta-trefoil_Ricin-like"/>
    <property type="match status" value="2"/>
</dbReference>
<evidence type="ECO:0000259" key="1">
    <source>
        <dbReference type="SMART" id="SM00458"/>
    </source>
</evidence>
<feature type="domain" description="Ricin B lectin" evidence="1">
    <location>
        <begin position="58"/>
        <end position="192"/>
    </location>
</feature>
<name>A0A9W6S3S8_9ACTN</name>